<name>A0ACC3NPQ5_9PEZI</name>
<evidence type="ECO:0000313" key="2">
    <source>
        <dbReference type="Proteomes" id="UP001281147"/>
    </source>
</evidence>
<gene>
    <name evidence="1" type="ORF">LTR37_003685</name>
</gene>
<accession>A0ACC3NPQ5</accession>
<organism evidence="1 2">
    <name type="scientific">Vermiconidia calcicola</name>
    <dbReference type="NCBI Taxonomy" id="1690605"/>
    <lineage>
        <taxon>Eukaryota</taxon>
        <taxon>Fungi</taxon>
        <taxon>Dikarya</taxon>
        <taxon>Ascomycota</taxon>
        <taxon>Pezizomycotina</taxon>
        <taxon>Dothideomycetes</taxon>
        <taxon>Dothideomycetidae</taxon>
        <taxon>Mycosphaerellales</taxon>
        <taxon>Extremaceae</taxon>
        <taxon>Vermiconidia</taxon>
    </lineage>
</organism>
<dbReference type="Proteomes" id="UP001281147">
    <property type="component" value="Unassembled WGS sequence"/>
</dbReference>
<proteinExistence type="predicted"/>
<protein>
    <submittedName>
        <fullName evidence="1">Uncharacterized protein</fullName>
    </submittedName>
</protein>
<sequence length="354" mass="38957">MSARNSQKKRKLAGATTDDCEQPLMTPWGVKCRRLAHTHRAKYTEPYTVRGRWIKDLLPELCKSCRGSDISDEELDPILETVERVAPQKVSKRSKGRCMITKLPCEILRQILDYIVSSGCVYHFLPCRYMKEPAQVVQRLNNAKASFPTCVDVSLAATCSALHGTVCSILYGENDFIFNISAASINTSISSTTFSGFESWSRVLGTAPQSLGSIGVHAAKYIKHASLIIALPIGYGTREVGTLRAIVQKAVDVLRRATNMEHLTIDFQLPAWVGGHKGALGIDRLAAHVDAKTGKLNVRVLDPTLEPVWRRNKAERALEPLLGLKGVKEILLSGMISETFTEELRVAATSTGHS</sequence>
<keyword evidence="2" id="KW-1185">Reference proteome</keyword>
<reference evidence="1" key="1">
    <citation type="submission" date="2023-07" db="EMBL/GenBank/DDBJ databases">
        <title>Black Yeasts Isolated from many extreme environments.</title>
        <authorList>
            <person name="Coleine C."/>
            <person name="Stajich J.E."/>
            <person name="Selbmann L."/>
        </authorList>
    </citation>
    <scope>NUCLEOTIDE SEQUENCE</scope>
    <source>
        <strain evidence="1">CCFEE 5714</strain>
    </source>
</reference>
<evidence type="ECO:0000313" key="1">
    <source>
        <dbReference type="EMBL" id="KAK3720636.1"/>
    </source>
</evidence>
<comment type="caution">
    <text evidence="1">The sequence shown here is derived from an EMBL/GenBank/DDBJ whole genome shotgun (WGS) entry which is preliminary data.</text>
</comment>
<dbReference type="EMBL" id="JAUTXU010000021">
    <property type="protein sequence ID" value="KAK3720636.1"/>
    <property type="molecule type" value="Genomic_DNA"/>
</dbReference>